<feature type="region of interest" description="Disordered" evidence="1">
    <location>
        <begin position="1"/>
        <end position="24"/>
    </location>
</feature>
<name>A0A0A1VRV6_MICAE</name>
<evidence type="ECO:0000313" key="3">
    <source>
        <dbReference type="Proteomes" id="UP000030321"/>
    </source>
</evidence>
<protein>
    <submittedName>
        <fullName evidence="2">Uncharacterized protein</fullName>
    </submittedName>
</protein>
<gene>
    <name evidence="2" type="ORF">N44_00309</name>
</gene>
<evidence type="ECO:0000313" key="2">
    <source>
        <dbReference type="EMBL" id="GAL92021.1"/>
    </source>
</evidence>
<proteinExistence type="predicted"/>
<organism evidence="2 3">
    <name type="scientific">Microcystis aeruginosa NIES-44</name>
    <dbReference type="NCBI Taxonomy" id="449439"/>
    <lineage>
        <taxon>Bacteria</taxon>
        <taxon>Bacillati</taxon>
        <taxon>Cyanobacteriota</taxon>
        <taxon>Cyanophyceae</taxon>
        <taxon>Oscillatoriophycideae</taxon>
        <taxon>Chroococcales</taxon>
        <taxon>Microcystaceae</taxon>
        <taxon>Microcystis</taxon>
    </lineage>
</organism>
<reference evidence="3" key="1">
    <citation type="journal article" date="2015" name="Genome">
        <title>Whole Genome Sequence of the Non-Microcystin-Producing Microcystis aeruginosa Strain NIES-44.</title>
        <authorList>
            <person name="Okano K."/>
            <person name="Miyata N."/>
            <person name="Ozaki Y."/>
        </authorList>
    </citation>
    <scope>NUCLEOTIDE SEQUENCE [LARGE SCALE GENOMIC DNA]</scope>
    <source>
        <strain evidence="3">NIES-44</strain>
    </source>
</reference>
<comment type="caution">
    <text evidence="2">The sequence shown here is derived from an EMBL/GenBank/DDBJ whole genome shotgun (WGS) entry which is preliminary data.</text>
</comment>
<dbReference type="AlphaFoldDB" id="A0A0A1VRV6"/>
<dbReference type="EMBL" id="BBPA01000018">
    <property type="protein sequence ID" value="GAL92021.1"/>
    <property type="molecule type" value="Genomic_DNA"/>
</dbReference>
<dbReference type="Proteomes" id="UP000030321">
    <property type="component" value="Unassembled WGS sequence"/>
</dbReference>
<sequence length="68" mass="6935">MALGFKNTTKKDSDLKSATPSNLASVPWQQIHRVCGKKFFVGAGCGPPNTHPPCPPDIGGVGGVGCGV</sequence>
<evidence type="ECO:0000256" key="1">
    <source>
        <dbReference type="SAM" id="MobiDB-lite"/>
    </source>
</evidence>
<accession>A0A0A1VRV6</accession>